<keyword evidence="7" id="KW-1185">Reference proteome</keyword>
<evidence type="ECO:0000313" key="7">
    <source>
        <dbReference type="Proteomes" id="UP000243975"/>
    </source>
</evidence>
<dbReference type="GO" id="GO:0005737">
    <property type="term" value="C:cytoplasm"/>
    <property type="evidence" value="ECO:0007669"/>
    <property type="project" value="UniProtKB-SubCell"/>
</dbReference>
<keyword evidence="5" id="KW-1133">Transmembrane helix</keyword>
<dbReference type="InterPro" id="IPR044159">
    <property type="entry name" value="IQM"/>
</dbReference>
<dbReference type="Gramene" id="KVI00861">
    <property type="protein sequence ID" value="KVI00861"/>
    <property type="gene ID" value="Ccrd_020882"/>
</dbReference>
<dbReference type="AlphaFoldDB" id="A0A103Y1P5"/>
<name>A0A103Y1P5_CYNCS</name>
<keyword evidence="3" id="KW-0963">Cytoplasm</keyword>
<evidence type="ECO:0000256" key="2">
    <source>
        <dbReference type="ARBA" id="ARBA00004496"/>
    </source>
</evidence>
<evidence type="ECO:0000256" key="1">
    <source>
        <dbReference type="ARBA" id="ARBA00004123"/>
    </source>
</evidence>
<evidence type="ECO:0000256" key="3">
    <source>
        <dbReference type="ARBA" id="ARBA00022490"/>
    </source>
</evidence>
<sequence length="182" mass="21393">YPFRKDSGKALRDWDLWGPFFFIVFLGLVLSWSALVKKVCSLSIVSSSPEAKRIVSPKPLMNPDLAVVKLHKKYKSFRTRRQLADCAVLVEKRWWKLLDFVVLKCSLVSFFEVEKPETAVSHWSPFLTRYHSLKLKNQKPLFRVGQEQEPELRRLDIWEGKEVNLEQCPRLKLQQQCIKYLG</sequence>
<comment type="subcellular location">
    <subcellularLocation>
        <location evidence="2">Cytoplasm</location>
    </subcellularLocation>
    <subcellularLocation>
        <location evidence="1">Nucleus</location>
    </subcellularLocation>
</comment>
<evidence type="ECO:0000256" key="5">
    <source>
        <dbReference type="SAM" id="Phobius"/>
    </source>
</evidence>
<feature type="non-terminal residue" evidence="6">
    <location>
        <position position="182"/>
    </location>
</feature>
<comment type="caution">
    <text evidence="6">The sequence shown here is derived from an EMBL/GenBank/DDBJ whole genome shotgun (WGS) entry which is preliminary data.</text>
</comment>
<feature type="non-terminal residue" evidence="6">
    <location>
        <position position="1"/>
    </location>
</feature>
<keyword evidence="4" id="KW-0539">Nucleus</keyword>
<dbReference type="Proteomes" id="UP000243975">
    <property type="component" value="Unassembled WGS sequence"/>
</dbReference>
<dbReference type="PANTHER" id="PTHR31250:SF38">
    <property type="entry name" value="IQ DOMAIN-CONTAINING PROTEIN IQM6"/>
    <property type="match status" value="1"/>
</dbReference>
<proteinExistence type="predicted"/>
<dbReference type="PANTHER" id="PTHR31250">
    <property type="entry name" value="IQ DOMAIN-CONTAINING PROTEIN IQM3"/>
    <property type="match status" value="1"/>
</dbReference>
<keyword evidence="5" id="KW-0472">Membrane</keyword>
<dbReference type="GO" id="GO:0005634">
    <property type="term" value="C:nucleus"/>
    <property type="evidence" value="ECO:0007669"/>
    <property type="project" value="UniProtKB-SubCell"/>
</dbReference>
<protein>
    <submittedName>
        <fullName evidence="6">Uncharacterized protein</fullName>
    </submittedName>
</protein>
<reference evidence="6 7" key="1">
    <citation type="journal article" date="2016" name="Sci. Rep.">
        <title>The genome sequence of the outbreeding globe artichoke constructed de novo incorporating a phase-aware low-pass sequencing strategy of F1 progeny.</title>
        <authorList>
            <person name="Scaglione D."/>
            <person name="Reyes-Chin-Wo S."/>
            <person name="Acquadro A."/>
            <person name="Froenicke L."/>
            <person name="Portis E."/>
            <person name="Beitel C."/>
            <person name="Tirone M."/>
            <person name="Mauro R."/>
            <person name="Lo Monaco A."/>
            <person name="Mauromicale G."/>
            <person name="Faccioli P."/>
            <person name="Cattivelli L."/>
            <person name="Rieseberg L."/>
            <person name="Michelmore R."/>
            <person name="Lanteri S."/>
        </authorList>
    </citation>
    <scope>NUCLEOTIDE SEQUENCE [LARGE SCALE GENOMIC DNA]</scope>
    <source>
        <strain evidence="6">2C</strain>
    </source>
</reference>
<evidence type="ECO:0000313" key="6">
    <source>
        <dbReference type="EMBL" id="KVI00861.1"/>
    </source>
</evidence>
<gene>
    <name evidence="6" type="ORF">Ccrd_020882</name>
</gene>
<keyword evidence="5" id="KW-0812">Transmembrane</keyword>
<feature type="transmembrane region" description="Helical" evidence="5">
    <location>
        <begin position="16"/>
        <end position="36"/>
    </location>
</feature>
<accession>A0A103Y1P5</accession>
<dbReference type="STRING" id="59895.A0A103Y1P5"/>
<evidence type="ECO:0000256" key="4">
    <source>
        <dbReference type="ARBA" id="ARBA00023242"/>
    </source>
</evidence>
<organism evidence="6 7">
    <name type="scientific">Cynara cardunculus var. scolymus</name>
    <name type="common">Globe artichoke</name>
    <name type="synonym">Cynara scolymus</name>
    <dbReference type="NCBI Taxonomy" id="59895"/>
    <lineage>
        <taxon>Eukaryota</taxon>
        <taxon>Viridiplantae</taxon>
        <taxon>Streptophyta</taxon>
        <taxon>Embryophyta</taxon>
        <taxon>Tracheophyta</taxon>
        <taxon>Spermatophyta</taxon>
        <taxon>Magnoliopsida</taxon>
        <taxon>eudicotyledons</taxon>
        <taxon>Gunneridae</taxon>
        <taxon>Pentapetalae</taxon>
        <taxon>asterids</taxon>
        <taxon>campanulids</taxon>
        <taxon>Asterales</taxon>
        <taxon>Asteraceae</taxon>
        <taxon>Carduoideae</taxon>
        <taxon>Cardueae</taxon>
        <taxon>Carduinae</taxon>
        <taxon>Cynara</taxon>
    </lineage>
</organism>
<dbReference type="EMBL" id="LEKV01003209">
    <property type="protein sequence ID" value="KVI00861.1"/>
    <property type="molecule type" value="Genomic_DNA"/>
</dbReference>
<dbReference type="OMA" id="ETAVSHW"/>